<keyword evidence="6" id="KW-0325">Glycoprotein</keyword>
<feature type="domain" description="Alpha-2-macroglobulin" evidence="9">
    <location>
        <begin position="537"/>
        <end position="627"/>
    </location>
</feature>
<dbReference type="InterPro" id="IPR013783">
    <property type="entry name" value="Ig-like_fold"/>
</dbReference>
<dbReference type="PANTHER" id="PTHR11412:SF150">
    <property type="entry name" value="ALPHA-2-MACROGLOBULIN-RELATED"/>
    <property type="match status" value="1"/>
</dbReference>
<dbReference type="InterPro" id="IPR050473">
    <property type="entry name" value="A2M/Complement_sys"/>
</dbReference>
<evidence type="ECO:0000256" key="7">
    <source>
        <dbReference type="SAM" id="SignalP"/>
    </source>
</evidence>
<proteinExistence type="inferred from homology"/>
<organism evidence="10 11">
    <name type="scientific">Periophthalmus magnuspinnatus</name>
    <dbReference type="NCBI Taxonomy" id="409849"/>
    <lineage>
        <taxon>Eukaryota</taxon>
        <taxon>Metazoa</taxon>
        <taxon>Chordata</taxon>
        <taxon>Craniata</taxon>
        <taxon>Vertebrata</taxon>
        <taxon>Euteleostomi</taxon>
        <taxon>Actinopterygii</taxon>
        <taxon>Neopterygii</taxon>
        <taxon>Teleostei</taxon>
        <taxon>Neoteleostei</taxon>
        <taxon>Acanthomorphata</taxon>
        <taxon>Gobiaria</taxon>
        <taxon>Gobiiformes</taxon>
        <taxon>Gobioidei</taxon>
        <taxon>Gobiidae</taxon>
        <taxon>Oxudercinae</taxon>
        <taxon>Periophthalmus</taxon>
    </lineage>
</organism>
<dbReference type="FunFam" id="1.50.10.20:FF:000001">
    <property type="entry name" value="CD109 isoform 1"/>
    <property type="match status" value="1"/>
</dbReference>
<dbReference type="FunFam" id="2.60.40.1930:FF:000001">
    <property type="entry name" value="CD109 isoform 3"/>
    <property type="match status" value="1"/>
</dbReference>
<dbReference type="SMART" id="SM01419">
    <property type="entry name" value="Thiol-ester_cl"/>
    <property type="match status" value="1"/>
</dbReference>
<dbReference type="SMART" id="SM01360">
    <property type="entry name" value="A2M"/>
    <property type="match status" value="1"/>
</dbReference>
<dbReference type="Pfam" id="PF07703">
    <property type="entry name" value="A2M_BRD"/>
    <property type="match status" value="1"/>
</dbReference>
<evidence type="ECO:0000256" key="1">
    <source>
        <dbReference type="ARBA" id="ARBA00010952"/>
    </source>
</evidence>
<dbReference type="Gene3D" id="6.20.50.160">
    <property type="match status" value="1"/>
</dbReference>
<dbReference type="Gene3D" id="1.50.10.20">
    <property type="match status" value="1"/>
</dbReference>
<dbReference type="SMART" id="SM01359">
    <property type="entry name" value="A2M_N_2"/>
    <property type="match status" value="1"/>
</dbReference>
<dbReference type="InterPro" id="IPR036595">
    <property type="entry name" value="A-macroglobulin_rcpt-bd_sf"/>
</dbReference>
<evidence type="ECO:0000256" key="4">
    <source>
        <dbReference type="ARBA" id="ARBA00022900"/>
    </source>
</evidence>
<dbReference type="SUPFAM" id="SSF81296">
    <property type="entry name" value="E set domains"/>
    <property type="match status" value="1"/>
</dbReference>
<dbReference type="InterPro" id="IPR041813">
    <property type="entry name" value="A2M_TED"/>
</dbReference>
<dbReference type="InterPro" id="IPR014756">
    <property type="entry name" value="Ig_E-set"/>
</dbReference>
<evidence type="ECO:0000313" key="10">
    <source>
        <dbReference type="Ensembl" id="ENSPMGP00000010505.1"/>
    </source>
</evidence>
<protein>
    <recommendedName>
        <fullName evidence="12">Alpha-2-macroglobulin-like 1</fullName>
    </recommendedName>
</protein>
<dbReference type="Gene3D" id="2.60.40.690">
    <property type="entry name" value="Alpha-macroglobulin, receptor-binding domain"/>
    <property type="match status" value="1"/>
</dbReference>
<sequence>VCVCVCVCVCRQFMVVFPAVVESGTTVQYCLSVLQVSEDLNLKVSLESKGEERVFYTDAPVVEDSEIQNFKFEIQGKKFHKIETHKIQIRNYGLKTFVQTDKPMYLPGQTVHFRVVTLDSKLKLADTLDRQNNRVAQWLDRSTDGRMVQLTFDLDPQAKEGSYSVSVKVKGARHEITHKFDVEKYGKDTTSTVITVTTATTATAFTANTTITATIAKDEGRAFYNMGESSKNERSLFIYLSTLQVKAVHYNNTPVSNTDIHLLKNNDLLHTLNTDQDGVATFKFNTSQYTGRIRLKVGPGSDLGQTWVRPGSDLGQTWVRPGSDLGQTWVRPGFVMQGELTFNMEITSDMAPAVTLVTYAVLPSESVIAASKEFNTEKCFGHKVQLEFAPPSSVPGEQSSLKVSAAPLTLCGISAVDKSVLIHKPGKSLDADKLFSLLPVQRAEQFPYQIEDDLGCVKVRTRKSLYLPERPDKDDVYHILKVKLRQIVTLNLVCFISVRGPLRGMPTPQMFHLAYEDTPARPPPPVIQTVRTFFPETWIWDLVEVGALGHVTLPLTVPDTITTWQTEAFCLSPQEGIGLAPPQQHTVFQPFFLEQVLPYSIIRGESFELKATVFNYLSSCIMVRSGAPSADFTLTPLSSDQYTSCLCGNEQKTLSWTLLASSLGDLNITVTAEAIPSAVQCDNEVMSVPERGRKDVVTRVLRVQAEGSEVSKAFNWLLCPKGKSLKEQVELTLPENVIPGSARASVSVLGDILGRAMKNLDGLLKMPYGCGEQNMALLAPNIYILQYLNTTQQLSPEVNERALKFLSSGYQRQLNYKDRHGAYSTFGRGEGNTWLTAFVVRCFAKAQAFVYIDPKKVHQSQEWLETRQMDDGCFEPSGKLFNNRMKGGVSDTVTLSAYITAAFLEMNRSRNDSVIQNSLSCLKNHSKNMENIYTTALMAYVFSLARDTETHAQLLNKLRSQATEEDTRVHWSSSLSVEIASYVLLSILSQSSVSLEDQGYTSKIVRWLTGEQNSYGGFRSTQDTVVALQALSMYSAMIFNPDGSSSVLVQDLNRPTEGSLSFTVEPSNKLLYQERALGGAAGQYSVEVTGSACASVQISLHYNIPTPSEVRTLGVKVESQMDCGGSALQLHLELSTDQPVNCPLGLIQETVVHNLKPAVVKIYDYYQPSTTILQYSEYLCTFHRLLICVLLMFSGDEAETEYTSPCAAPTKD</sequence>
<evidence type="ECO:0000259" key="8">
    <source>
        <dbReference type="SMART" id="SM01359"/>
    </source>
</evidence>
<keyword evidence="2" id="KW-0646">Protease inhibitor</keyword>
<dbReference type="InterPro" id="IPR011626">
    <property type="entry name" value="Alpha-macroglobulin_TED"/>
</dbReference>
<dbReference type="InterPro" id="IPR008930">
    <property type="entry name" value="Terpenoid_cyclase/PrenylTrfase"/>
</dbReference>
<dbReference type="InterPro" id="IPR019742">
    <property type="entry name" value="MacrogloblnA2_CS"/>
</dbReference>
<evidence type="ECO:0000256" key="5">
    <source>
        <dbReference type="ARBA" id="ARBA00023157"/>
    </source>
</evidence>
<name>A0A3B4A153_9GOBI</name>
<dbReference type="Pfam" id="PF07677">
    <property type="entry name" value="A2M_recep"/>
    <property type="match status" value="1"/>
</dbReference>
<dbReference type="Gene3D" id="2.20.130.20">
    <property type="match status" value="1"/>
</dbReference>
<dbReference type="Proteomes" id="UP000261520">
    <property type="component" value="Unplaced"/>
</dbReference>
<reference evidence="10" key="2">
    <citation type="submission" date="2025-09" db="UniProtKB">
        <authorList>
            <consortium name="Ensembl"/>
        </authorList>
    </citation>
    <scope>IDENTIFICATION</scope>
</reference>
<evidence type="ECO:0000256" key="3">
    <source>
        <dbReference type="ARBA" id="ARBA00022729"/>
    </source>
</evidence>
<evidence type="ECO:0000256" key="6">
    <source>
        <dbReference type="ARBA" id="ARBA00023180"/>
    </source>
</evidence>
<dbReference type="InterPro" id="IPR011625">
    <property type="entry name" value="A2M_N_BRD"/>
</dbReference>
<dbReference type="SUPFAM" id="SSF49410">
    <property type="entry name" value="Alpha-macroglobulin receptor domain"/>
    <property type="match status" value="1"/>
</dbReference>
<keyword evidence="3 7" id="KW-0732">Signal</keyword>
<feature type="signal peptide" evidence="7">
    <location>
        <begin position="1"/>
        <end position="18"/>
    </location>
</feature>
<dbReference type="InterPro" id="IPR001599">
    <property type="entry name" value="Macroglobln_a2"/>
</dbReference>
<dbReference type="GO" id="GO:0007399">
    <property type="term" value="P:nervous system development"/>
    <property type="evidence" value="ECO:0007669"/>
    <property type="project" value="UniProtKB-ARBA"/>
</dbReference>
<dbReference type="GO" id="GO:0005615">
    <property type="term" value="C:extracellular space"/>
    <property type="evidence" value="ECO:0007669"/>
    <property type="project" value="InterPro"/>
</dbReference>
<dbReference type="Pfam" id="PF07678">
    <property type="entry name" value="TED_complement"/>
    <property type="match status" value="1"/>
</dbReference>
<evidence type="ECO:0008006" key="12">
    <source>
        <dbReference type="Google" id="ProtNLM"/>
    </source>
</evidence>
<dbReference type="InterPro" id="IPR002890">
    <property type="entry name" value="MG2"/>
</dbReference>
<dbReference type="STRING" id="409849.ENSPMGP00000010505"/>
<dbReference type="CDD" id="cd02897">
    <property type="entry name" value="A2M_2"/>
    <property type="match status" value="1"/>
</dbReference>
<keyword evidence="11" id="KW-1185">Reference proteome</keyword>
<evidence type="ECO:0000256" key="2">
    <source>
        <dbReference type="ARBA" id="ARBA00022690"/>
    </source>
</evidence>
<dbReference type="PROSITE" id="PS00477">
    <property type="entry name" value="ALPHA_2_MACROGLOBULIN"/>
    <property type="match status" value="1"/>
</dbReference>
<dbReference type="Gene3D" id="2.60.40.1930">
    <property type="match status" value="2"/>
</dbReference>
<feature type="chain" id="PRO_5017404223" description="Alpha-2-macroglobulin-like 1" evidence="7">
    <location>
        <begin position="19"/>
        <end position="1212"/>
    </location>
</feature>
<dbReference type="InterPro" id="IPR047565">
    <property type="entry name" value="Alpha-macroglob_thiol-ester_cl"/>
</dbReference>
<accession>A0A3B4A153</accession>
<dbReference type="Ensembl" id="ENSPMGT00000011202.1">
    <property type="protein sequence ID" value="ENSPMGP00000010505.1"/>
    <property type="gene ID" value="ENSPMGG00000008696.1"/>
</dbReference>
<comment type="similarity">
    <text evidence="1">Belongs to the protease inhibitor I39 (alpha-2-macroglobulin) family.</text>
</comment>
<reference evidence="10" key="1">
    <citation type="submission" date="2025-08" db="UniProtKB">
        <authorList>
            <consortium name="Ensembl"/>
        </authorList>
    </citation>
    <scope>IDENTIFICATION</scope>
</reference>
<dbReference type="Gene3D" id="2.60.120.1540">
    <property type="match status" value="1"/>
</dbReference>
<keyword evidence="4" id="KW-0722">Serine protease inhibitor</keyword>
<dbReference type="PANTHER" id="PTHR11412">
    <property type="entry name" value="MACROGLOBULIN / COMPLEMENT"/>
    <property type="match status" value="1"/>
</dbReference>
<dbReference type="Pfam" id="PF01835">
    <property type="entry name" value="MG2"/>
    <property type="match status" value="1"/>
</dbReference>
<dbReference type="GO" id="GO:0004867">
    <property type="term" value="F:serine-type endopeptidase inhibitor activity"/>
    <property type="evidence" value="ECO:0007669"/>
    <property type="project" value="UniProtKB-KW"/>
</dbReference>
<dbReference type="AlphaFoldDB" id="A0A3B4A153"/>
<dbReference type="Pfam" id="PF00207">
    <property type="entry name" value="A2M"/>
    <property type="match status" value="1"/>
</dbReference>
<dbReference type="Gene3D" id="2.60.40.10">
    <property type="entry name" value="Immunoglobulins"/>
    <property type="match status" value="1"/>
</dbReference>
<feature type="domain" description="Alpha-2-macroglobulin bait region" evidence="8">
    <location>
        <begin position="268"/>
        <end position="423"/>
    </location>
</feature>
<evidence type="ECO:0000259" key="9">
    <source>
        <dbReference type="SMART" id="SM01360"/>
    </source>
</evidence>
<evidence type="ECO:0000313" key="11">
    <source>
        <dbReference type="Proteomes" id="UP000261520"/>
    </source>
</evidence>
<keyword evidence="5" id="KW-1015">Disulfide bond</keyword>
<dbReference type="InterPro" id="IPR009048">
    <property type="entry name" value="A-macroglobulin_rcpt-bd"/>
</dbReference>
<dbReference type="SUPFAM" id="SSF48239">
    <property type="entry name" value="Terpenoid cyclases/Protein prenyltransferases"/>
    <property type="match status" value="1"/>
</dbReference>